<proteinExistence type="predicted"/>
<reference evidence="1" key="1">
    <citation type="journal article" date="2019" name="bioRxiv">
        <title>The Genome of the Zebra Mussel, Dreissena polymorpha: A Resource for Invasive Species Research.</title>
        <authorList>
            <person name="McCartney M.A."/>
            <person name="Auch B."/>
            <person name="Kono T."/>
            <person name="Mallez S."/>
            <person name="Zhang Y."/>
            <person name="Obille A."/>
            <person name="Becker A."/>
            <person name="Abrahante J.E."/>
            <person name="Garbe J."/>
            <person name="Badalamenti J.P."/>
            <person name="Herman A."/>
            <person name="Mangelson H."/>
            <person name="Liachko I."/>
            <person name="Sullivan S."/>
            <person name="Sone E.D."/>
            <person name="Koren S."/>
            <person name="Silverstein K.A.T."/>
            <person name="Beckman K.B."/>
            <person name="Gohl D.M."/>
        </authorList>
    </citation>
    <scope>NUCLEOTIDE SEQUENCE</scope>
    <source>
        <strain evidence="1">Duluth1</strain>
        <tissue evidence="1">Whole animal</tissue>
    </source>
</reference>
<comment type="caution">
    <text evidence="1">The sequence shown here is derived from an EMBL/GenBank/DDBJ whole genome shotgun (WGS) entry which is preliminary data.</text>
</comment>
<dbReference type="EMBL" id="JAIWYP010000010">
    <property type="protein sequence ID" value="KAH3748839.1"/>
    <property type="molecule type" value="Genomic_DNA"/>
</dbReference>
<protein>
    <submittedName>
        <fullName evidence="1">Uncharacterized protein</fullName>
    </submittedName>
</protein>
<evidence type="ECO:0000313" key="2">
    <source>
        <dbReference type="Proteomes" id="UP000828390"/>
    </source>
</evidence>
<evidence type="ECO:0000313" key="1">
    <source>
        <dbReference type="EMBL" id="KAH3748839.1"/>
    </source>
</evidence>
<gene>
    <name evidence="1" type="ORF">DPMN_183295</name>
</gene>
<keyword evidence="2" id="KW-1185">Reference proteome</keyword>
<name>A0A9D4I5F2_DREPO</name>
<sequence>MCSDLVLTTINLKIKNLHKILKNLETTGAFQAEICGNFADLNILDSNIEKSPTTLRKPCCHRPIKFLGERGGRTSF</sequence>
<dbReference type="AlphaFoldDB" id="A0A9D4I5F2"/>
<organism evidence="1 2">
    <name type="scientific">Dreissena polymorpha</name>
    <name type="common">Zebra mussel</name>
    <name type="synonym">Mytilus polymorpha</name>
    <dbReference type="NCBI Taxonomy" id="45954"/>
    <lineage>
        <taxon>Eukaryota</taxon>
        <taxon>Metazoa</taxon>
        <taxon>Spiralia</taxon>
        <taxon>Lophotrochozoa</taxon>
        <taxon>Mollusca</taxon>
        <taxon>Bivalvia</taxon>
        <taxon>Autobranchia</taxon>
        <taxon>Heteroconchia</taxon>
        <taxon>Euheterodonta</taxon>
        <taxon>Imparidentia</taxon>
        <taxon>Neoheterodontei</taxon>
        <taxon>Myida</taxon>
        <taxon>Dreissenoidea</taxon>
        <taxon>Dreissenidae</taxon>
        <taxon>Dreissena</taxon>
    </lineage>
</organism>
<reference evidence="1" key="2">
    <citation type="submission" date="2020-11" db="EMBL/GenBank/DDBJ databases">
        <authorList>
            <person name="McCartney M.A."/>
            <person name="Auch B."/>
            <person name="Kono T."/>
            <person name="Mallez S."/>
            <person name="Becker A."/>
            <person name="Gohl D.M."/>
            <person name="Silverstein K.A.T."/>
            <person name="Koren S."/>
            <person name="Bechman K.B."/>
            <person name="Herman A."/>
            <person name="Abrahante J.E."/>
            <person name="Garbe J."/>
        </authorList>
    </citation>
    <scope>NUCLEOTIDE SEQUENCE</scope>
    <source>
        <strain evidence="1">Duluth1</strain>
        <tissue evidence="1">Whole animal</tissue>
    </source>
</reference>
<dbReference type="Proteomes" id="UP000828390">
    <property type="component" value="Unassembled WGS sequence"/>
</dbReference>
<accession>A0A9D4I5F2</accession>